<name>A0A071M2C1_9BURK</name>
<dbReference type="EMBL" id="JJOA01000083">
    <property type="protein sequence ID" value="KEA54807.1"/>
    <property type="molecule type" value="Genomic_DNA"/>
</dbReference>
<gene>
    <name evidence="1" type="ORF">DT99_36690</name>
</gene>
<organism evidence="1">
    <name type="scientific">Burkholderia cenocepacia</name>
    <dbReference type="NCBI Taxonomy" id="95486"/>
    <lineage>
        <taxon>Bacteria</taxon>
        <taxon>Pseudomonadati</taxon>
        <taxon>Pseudomonadota</taxon>
        <taxon>Betaproteobacteria</taxon>
        <taxon>Burkholderiales</taxon>
        <taxon>Burkholderiaceae</taxon>
        <taxon>Burkholderia</taxon>
        <taxon>Burkholderia cepacia complex</taxon>
    </lineage>
</organism>
<protein>
    <recommendedName>
        <fullName evidence="2">Fis family transcriptional regulator</fullName>
    </recommendedName>
</protein>
<dbReference type="AlphaFoldDB" id="A0A071M2C1"/>
<proteinExistence type="predicted"/>
<comment type="caution">
    <text evidence="1">The sequence shown here is derived from an EMBL/GenBank/DDBJ whole genome shotgun (WGS) entry which is preliminary data.</text>
</comment>
<reference evidence="1" key="1">
    <citation type="submission" date="2014-04" db="EMBL/GenBank/DDBJ databases">
        <title>In planta biocontrol of soil-borne Fusarium wilt of banana through a plant endophytic bacterium, Burkholderia cenocepacia 869T2.</title>
        <authorList>
            <person name="Ho Y.-N."/>
            <person name="Chiang H.-M."/>
            <person name="Chao C.-P."/>
            <person name="Su C.-C."/>
            <person name="Hsu H.-F."/>
            <person name="Guo C.-T."/>
            <person name="Hsieh J.-L."/>
            <person name="Huang C.-C."/>
        </authorList>
    </citation>
    <scope>NUCLEOTIDE SEQUENCE [LARGE SCALE GENOMIC DNA]</scope>
    <source>
        <strain evidence="1">869T2</strain>
    </source>
</reference>
<dbReference type="OrthoDB" id="9031885at2"/>
<evidence type="ECO:0000313" key="1">
    <source>
        <dbReference type="EMBL" id="KEA54807.1"/>
    </source>
</evidence>
<sequence length="151" mass="16659">MKTSKFTEEQIASARARRTLSKAQLLPLPAAQVRRLSLKHHCALASLLNGHGSVDGIVTLSNVLELAFRLRDEREMVLYREAQAALSACVERAGRGDAWGATDDERRALEALLVAHDAQLTSVPAHRYLDALERVQRECASGVSFFVPDHD</sequence>
<evidence type="ECO:0008006" key="2">
    <source>
        <dbReference type="Google" id="ProtNLM"/>
    </source>
</evidence>
<accession>A0A071M2C1</accession>